<keyword evidence="1" id="KW-0812">Transmembrane</keyword>
<evidence type="ECO:0000313" key="2">
    <source>
        <dbReference type="EMBL" id="ARF10953.1"/>
    </source>
</evidence>
<organism evidence="2">
    <name type="scientific">Hokovirus HKV1</name>
    <dbReference type="NCBI Taxonomy" id="1977638"/>
    <lineage>
        <taxon>Viruses</taxon>
        <taxon>Varidnaviria</taxon>
        <taxon>Bamfordvirae</taxon>
        <taxon>Nucleocytoviricota</taxon>
        <taxon>Megaviricetes</taxon>
        <taxon>Imitervirales</taxon>
        <taxon>Mimiviridae</taxon>
        <taxon>Klosneuvirinae</taxon>
        <taxon>Hokovirus</taxon>
    </lineage>
</organism>
<dbReference type="EMBL" id="KY684105">
    <property type="protein sequence ID" value="ARF10953.1"/>
    <property type="molecule type" value="Genomic_DNA"/>
</dbReference>
<evidence type="ECO:0000256" key="1">
    <source>
        <dbReference type="SAM" id="Phobius"/>
    </source>
</evidence>
<feature type="transmembrane region" description="Helical" evidence="1">
    <location>
        <begin position="12"/>
        <end position="34"/>
    </location>
</feature>
<keyword evidence="1" id="KW-0472">Membrane</keyword>
<proteinExistence type="predicted"/>
<name>A0A1V0SGX1_9VIRU</name>
<accession>A0A1V0SGX1</accession>
<sequence length="71" mass="7900">MFDKNHAKIGFFAIVVFLLLVILGIVAFHAYAFVTTKNGINVGAGGSFSVFGSNDNDNDNYNYNNIERPYY</sequence>
<protein>
    <submittedName>
        <fullName evidence="2">Uncharacterized protein</fullName>
    </submittedName>
</protein>
<keyword evidence="1" id="KW-1133">Transmembrane helix</keyword>
<gene>
    <name evidence="2" type="ORF">Hokovirus_3_226</name>
</gene>
<reference evidence="2" key="1">
    <citation type="journal article" date="2017" name="Science">
        <title>Giant viruses with an expanded complement of translation system components.</title>
        <authorList>
            <person name="Schulz F."/>
            <person name="Yutin N."/>
            <person name="Ivanova N.N."/>
            <person name="Ortega D.R."/>
            <person name="Lee T.K."/>
            <person name="Vierheilig J."/>
            <person name="Daims H."/>
            <person name="Horn M."/>
            <person name="Wagner M."/>
            <person name="Jensen G.J."/>
            <person name="Kyrpides N.C."/>
            <person name="Koonin E.V."/>
            <person name="Woyke T."/>
        </authorList>
    </citation>
    <scope>NUCLEOTIDE SEQUENCE</scope>
    <source>
        <strain evidence="2">HKV1</strain>
    </source>
</reference>